<sequence length="134" mass="15256">MARTKYKFNNRASLNRLIDEYFERSKNDTDNTAEPITVTGLALYLGFTSKDAFDEYEQIGYHKVFIQRARFRVMAYYESRLHYPAPTGAMFALKSMGWADKFKASKVGGKAKLLTVKLIESGPRPASAEKEVVL</sequence>
<dbReference type="EMBL" id="BAABCV010000004">
    <property type="protein sequence ID" value="GAA4093273.1"/>
    <property type="molecule type" value="Genomic_DNA"/>
</dbReference>
<dbReference type="Gene3D" id="1.10.132.80">
    <property type="match status" value="1"/>
</dbReference>
<dbReference type="RefSeq" id="WP_345102355.1">
    <property type="nucleotide sequence ID" value="NZ_BAABCV010000004.1"/>
</dbReference>
<keyword evidence="2" id="KW-1185">Reference proteome</keyword>
<accession>A0ABP7WPS2</accession>
<reference evidence="2" key="1">
    <citation type="journal article" date="2019" name="Int. J. Syst. Evol. Microbiol.">
        <title>The Global Catalogue of Microorganisms (GCM) 10K type strain sequencing project: providing services to taxonomists for standard genome sequencing and annotation.</title>
        <authorList>
            <consortium name="The Broad Institute Genomics Platform"/>
            <consortium name="The Broad Institute Genome Sequencing Center for Infectious Disease"/>
            <person name="Wu L."/>
            <person name="Ma J."/>
        </authorList>
    </citation>
    <scope>NUCLEOTIDE SEQUENCE [LARGE SCALE GENOMIC DNA]</scope>
    <source>
        <strain evidence="2">JCM 17085</strain>
    </source>
</reference>
<dbReference type="Proteomes" id="UP001500841">
    <property type="component" value="Unassembled WGS sequence"/>
</dbReference>
<organism evidence="1 2">
    <name type="scientific">Mucilaginibacter panaciglaebae</name>
    <dbReference type="NCBI Taxonomy" id="502331"/>
    <lineage>
        <taxon>Bacteria</taxon>
        <taxon>Pseudomonadati</taxon>
        <taxon>Bacteroidota</taxon>
        <taxon>Sphingobacteriia</taxon>
        <taxon>Sphingobacteriales</taxon>
        <taxon>Sphingobacteriaceae</taxon>
        <taxon>Mucilaginibacter</taxon>
    </lineage>
</organism>
<protein>
    <submittedName>
        <fullName evidence="1">Uncharacterized protein</fullName>
    </submittedName>
</protein>
<dbReference type="InterPro" id="IPR032066">
    <property type="entry name" value="GP3_package"/>
</dbReference>
<gene>
    <name evidence="1" type="ORF">GCM10022392_14630</name>
</gene>
<comment type="caution">
    <text evidence="1">The sequence shown here is derived from an EMBL/GenBank/DDBJ whole genome shotgun (WGS) entry which is preliminary data.</text>
</comment>
<name>A0ABP7WPS2_9SPHI</name>
<proteinExistence type="predicted"/>
<evidence type="ECO:0000313" key="2">
    <source>
        <dbReference type="Proteomes" id="UP001500841"/>
    </source>
</evidence>
<evidence type="ECO:0000313" key="1">
    <source>
        <dbReference type="EMBL" id="GAA4093273.1"/>
    </source>
</evidence>
<dbReference type="Pfam" id="PF16677">
    <property type="entry name" value="GP3_package"/>
    <property type="match status" value="1"/>
</dbReference>